<comment type="caution">
    <text evidence="3">The sequence shown here is derived from an EMBL/GenBank/DDBJ whole genome shotgun (WGS) entry which is preliminary data.</text>
</comment>
<dbReference type="PIRSF" id="PIRSF015730">
    <property type="entry name" value="TFAR19"/>
    <property type="match status" value="1"/>
</dbReference>
<dbReference type="GO" id="GO:0005634">
    <property type="term" value="C:nucleus"/>
    <property type="evidence" value="ECO:0007669"/>
    <property type="project" value="TreeGrafter"/>
</dbReference>
<name>W1QBQ0_OGAPD</name>
<dbReference type="Pfam" id="PF01984">
    <property type="entry name" value="dsDNA_bind"/>
    <property type="match status" value="1"/>
</dbReference>
<evidence type="ECO:0000256" key="1">
    <source>
        <dbReference type="ARBA" id="ARBA00010490"/>
    </source>
</evidence>
<evidence type="ECO:0000313" key="3">
    <source>
        <dbReference type="EMBL" id="ESW97107.1"/>
    </source>
</evidence>
<dbReference type="KEGG" id="opa:HPODL_01217"/>
<dbReference type="OMA" id="MQYEMQK"/>
<dbReference type="PANTHER" id="PTHR10840:SF0">
    <property type="entry name" value="PROGRAMMED CELL DEATH PROTEIN 5"/>
    <property type="match status" value="1"/>
</dbReference>
<keyword evidence="4" id="KW-1185">Reference proteome</keyword>
<reference evidence="3 4" key="1">
    <citation type="journal article" date="2013" name="BMC Genomics">
        <title>Genome sequence and analysis of methylotrophic yeast Hansenula polymorpha DL1.</title>
        <authorList>
            <person name="Ravin N.V."/>
            <person name="Eldarov M.A."/>
            <person name="Kadnikov V.V."/>
            <person name="Beletsky A.V."/>
            <person name="Schneider J."/>
            <person name="Mardanova E.S."/>
            <person name="Smekalova E.M."/>
            <person name="Zvereva M.I."/>
            <person name="Dontsova O.A."/>
            <person name="Mardanov A.V."/>
            <person name="Skryabin K.G."/>
        </authorList>
    </citation>
    <scope>NUCLEOTIDE SEQUENCE [LARGE SCALE GENOMIC DNA]</scope>
    <source>
        <strain evidence="4">ATCC 26012 / BCRC 20466 / JCM 22074 / NRRL Y-7560 / DL-1</strain>
    </source>
</reference>
<dbReference type="Gene3D" id="1.10.8.140">
    <property type="entry name" value="PDCD5-like"/>
    <property type="match status" value="1"/>
</dbReference>
<proteinExistence type="inferred from homology"/>
<dbReference type="GO" id="GO:0006915">
    <property type="term" value="P:apoptotic process"/>
    <property type="evidence" value="ECO:0007669"/>
    <property type="project" value="EnsemblFungi"/>
</dbReference>
<feature type="compositionally biased region" description="Acidic residues" evidence="2">
    <location>
        <begin position="120"/>
        <end position="132"/>
    </location>
</feature>
<dbReference type="eggNOG" id="KOG3431">
    <property type="taxonomic scope" value="Eukaryota"/>
</dbReference>
<gene>
    <name evidence="3" type="ORF">HPODL_01217</name>
</gene>
<comment type="similarity">
    <text evidence="1">Belongs to the PDCD5 family.</text>
</comment>
<dbReference type="InterPro" id="IPR036883">
    <property type="entry name" value="PDCD5-like_sf"/>
</dbReference>
<organism evidence="3 4">
    <name type="scientific">Ogataea parapolymorpha (strain ATCC 26012 / BCRC 20466 / JCM 22074 / NRRL Y-7560 / DL-1)</name>
    <name type="common">Yeast</name>
    <name type="synonym">Hansenula polymorpha</name>
    <dbReference type="NCBI Taxonomy" id="871575"/>
    <lineage>
        <taxon>Eukaryota</taxon>
        <taxon>Fungi</taxon>
        <taxon>Dikarya</taxon>
        <taxon>Ascomycota</taxon>
        <taxon>Saccharomycotina</taxon>
        <taxon>Pichiomycetes</taxon>
        <taxon>Pichiales</taxon>
        <taxon>Pichiaceae</taxon>
        <taxon>Ogataea</taxon>
    </lineage>
</organism>
<evidence type="ECO:0008006" key="5">
    <source>
        <dbReference type="Google" id="ProtNLM"/>
    </source>
</evidence>
<dbReference type="GeneID" id="25770681"/>
<accession>W1QBQ0</accession>
<feature type="region of interest" description="Disordered" evidence="2">
    <location>
        <begin position="18"/>
        <end position="46"/>
    </location>
</feature>
<dbReference type="STRING" id="871575.W1QBQ0"/>
<dbReference type="HOGENOM" id="CLU_122978_0_0_1"/>
<dbReference type="GO" id="GO:0003677">
    <property type="term" value="F:DNA binding"/>
    <property type="evidence" value="ECO:0007669"/>
    <property type="project" value="InterPro"/>
</dbReference>
<dbReference type="OrthoDB" id="10252486at2759"/>
<sequence length="132" mass="15118">MDDSELAAIRAARLAELQRNAQGGGSQAQENKTNQNDPSQSILSQILEPEAKERLCRVRMVRPERVTSVESYLLRLFKSGAIRTKISESDIVEILEKVSKEERKGNETKIVFDRRSTHYEDEDEGEEDDFFD</sequence>
<dbReference type="EMBL" id="AEOI02000009">
    <property type="protein sequence ID" value="ESW97107.1"/>
    <property type="molecule type" value="Genomic_DNA"/>
</dbReference>
<dbReference type="GO" id="GO:0005829">
    <property type="term" value="C:cytosol"/>
    <property type="evidence" value="ECO:0007669"/>
    <property type="project" value="TreeGrafter"/>
</dbReference>
<dbReference type="AlphaFoldDB" id="W1QBQ0"/>
<feature type="region of interest" description="Disordered" evidence="2">
    <location>
        <begin position="113"/>
        <end position="132"/>
    </location>
</feature>
<evidence type="ECO:0000313" key="4">
    <source>
        <dbReference type="Proteomes" id="UP000008673"/>
    </source>
</evidence>
<dbReference type="PANTHER" id="PTHR10840">
    <property type="entry name" value="PROGRAMMED CELL DEATH PROTEIN 5"/>
    <property type="match status" value="1"/>
</dbReference>
<dbReference type="InterPro" id="IPR002836">
    <property type="entry name" value="PDCD5-like"/>
</dbReference>
<dbReference type="Proteomes" id="UP000008673">
    <property type="component" value="Unassembled WGS sequence"/>
</dbReference>
<feature type="compositionally biased region" description="Polar residues" evidence="2">
    <location>
        <begin position="27"/>
        <end position="44"/>
    </location>
</feature>
<dbReference type="RefSeq" id="XP_013933192.1">
    <property type="nucleotide sequence ID" value="XM_014077717.1"/>
</dbReference>
<protein>
    <recommendedName>
        <fullName evidence="5">Programmed cell death protein 5</fullName>
    </recommendedName>
</protein>
<evidence type="ECO:0000256" key="2">
    <source>
        <dbReference type="SAM" id="MobiDB-lite"/>
    </source>
</evidence>
<dbReference type="SUPFAM" id="SSF46950">
    <property type="entry name" value="Double-stranded DNA-binding domain"/>
    <property type="match status" value="1"/>
</dbReference>